<accession>A0A5B9Q410</accession>
<evidence type="ECO:0000256" key="1">
    <source>
        <dbReference type="ARBA" id="ARBA00004651"/>
    </source>
</evidence>
<dbReference type="InterPro" id="IPR004869">
    <property type="entry name" value="MMPL_dom"/>
</dbReference>
<dbReference type="PANTHER" id="PTHR33406:SF6">
    <property type="entry name" value="MEMBRANE PROTEIN YDGH-RELATED"/>
    <property type="match status" value="1"/>
</dbReference>
<dbReference type="AlphaFoldDB" id="A0A5B9Q410"/>
<feature type="transmembrane region" description="Helical" evidence="7">
    <location>
        <begin position="335"/>
        <end position="355"/>
    </location>
</feature>
<comment type="similarity">
    <text evidence="2">Belongs to the resistance-nodulation-cell division (RND) (TC 2.A.6) family. MmpL subfamily.</text>
</comment>
<evidence type="ECO:0000313" key="10">
    <source>
        <dbReference type="Proteomes" id="UP000323917"/>
    </source>
</evidence>
<feature type="transmembrane region" description="Helical" evidence="7">
    <location>
        <begin position="695"/>
        <end position="717"/>
    </location>
</feature>
<dbReference type="RefSeq" id="WP_148072481.1">
    <property type="nucleotide sequence ID" value="NZ_CP042913.1"/>
</dbReference>
<evidence type="ECO:0000256" key="2">
    <source>
        <dbReference type="ARBA" id="ARBA00010157"/>
    </source>
</evidence>
<dbReference type="SUPFAM" id="SSF82866">
    <property type="entry name" value="Multidrug efflux transporter AcrB transmembrane domain"/>
    <property type="match status" value="2"/>
</dbReference>
<feature type="transmembrane region" description="Helical" evidence="7">
    <location>
        <begin position="729"/>
        <end position="757"/>
    </location>
</feature>
<dbReference type="KEGG" id="bgok:Pr1d_10240"/>
<dbReference type="GO" id="GO:0005886">
    <property type="term" value="C:plasma membrane"/>
    <property type="evidence" value="ECO:0007669"/>
    <property type="project" value="UniProtKB-SubCell"/>
</dbReference>
<evidence type="ECO:0000256" key="5">
    <source>
        <dbReference type="ARBA" id="ARBA00022989"/>
    </source>
</evidence>
<dbReference type="EMBL" id="CP042913">
    <property type="protein sequence ID" value="QEG33754.1"/>
    <property type="molecule type" value="Genomic_DNA"/>
</dbReference>
<dbReference type="InterPro" id="IPR050545">
    <property type="entry name" value="Mycobact_MmpL"/>
</dbReference>
<evidence type="ECO:0000256" key="4">
    <source>
        <dbReference type="ARBA" id="ARBA00022692"/>
    </source>
</evidence>
<sequence>MDLQQRFAALGRAIYDHRWWVILAWVLAACCLRIFSPAWSSVARDGDLEQLPPDTAIAQGQKFNLAAFPEDVSKSQMVLVVARPEGVLSLDDREFAILLGHKIGEALSENIVDVWNEKTPAIGSSLRSKSGQAVRVVVRLTNEFMATQNIELLQRAKQVLKDASNVTPAGLVIGITGSAAIGGDMLSAAAESVQNTHTTTLLLVAVALLLIYRSPWLVLVPMFAIGVATTVSIDLLAILAGWSQLHPDALPRIEVFTTTKIFVIVILFGSGTDYCLFLTARFREHRSEGLSLRDSLVGAMQHVGTALVASALTTIVGLAMMGFAQFGKFAYSGPTIAICLAVTLLACLTFVPALLSTRLGAVIERGNESTSDNIYWQSFWERLSDGILRRPGKILVLCLAAALPLAWYGWNVNVTYDLLGELAPERTSRHGTDMLKQYFPPGEIGPLVVLAEVPSGNLDSVDGQLTIAELAKPLNEILGVEQVRSLYQPLGDPPGTVSLFSSEGLIALAAKGSPLTQAVFVSQAPGMAGRVTRLFLILDAQPFSREAVAISNAVEEKLAEISADIHSPWHEAKFALAGPTVGIRDLERITLQDRFLIELLVIFAVLLVLVVLLRRIVVSCFLIVTVVLSYLVTIGISELLFSLIRGESYVGLDWKVPLFLFVLLVAVGQDYNIYLVSRVLEEQRSGQLLAGLKRAVVQTGGIITSCGIIMAGTFVSMTTSELNGMIELGFALTLGILLDTFVVRTIVVPAFLAVLAVRE</sequence>
<feature type="transmembrane region" description="Helical" evidence="7">
    <location>
        <begin position="620"/>
        <end position="644"/>
    </location>
</feature>
<organism evidence="9 10">
    <name type="scientific">Bythopirellula goksoeyrii</name>
    <dbReference type="NCBI Taxonomy" id="1400387"/>
    <lineage>
        <taxon>Bacteria</taxon>
        <taxon>Pseudomonadati</taxon>
        <taxon>Planctomycetota</taxon>
        <taxon>Planctomycetia</taxon>
        <taxon>Pirellulales</taxon>
        <taxon>Lacipirellulaceae</taxon>
        <taxon>Bythopirellula</taxon>
    </lineage>
</organism>
<proteinExistence type="inferred from homology"/>
<comment type="subcellular location">
    <subcellularLocation>
        <location evidence="1">Cell membrane</location>
        <topology evidence="1">Multi-pass membrane protein</topology>
    </subcellularLocation>
</comment>
<name>A0A5B9Q410_9BACT</name>
<dbReference type="PANTHER" id="PTHR33406">
    <property type="entry name" value="MEMBRANE PROTEIN MJ1562-RELATED"/>
    <property type="match status" value="1"/>
</dbReference>
<dbReference type="Pfam" id="PF03176">
    <property type="entry name" value="MMPL"/>
    <property type="match status" value="2"/>
</dbReference>
<keyword evidence="10" id="KW-1185">Reference proteome</keyword>
<feature type="transmembrane region" description="Helical" evidence="7">
    <location>
        <begin position="656"/>
        <end position="674"/>
    </location>
</feature>
<keyword evidence="5 7" id="KW-1133">Transmembrane helix</keyword>
<evidence type="ECO:0000256" key="6">
    <source>
        <dbReference type="ARBA" id="ARBA00023136"/>
    </source>
</evidence>
<feature type="domain" description="Membrane transport protein MMPL" evidence="8">
    <location>
        <begin position="432"/>
        <end position="756"/>
    </location>
</feature>
<feature type="transmembrane region" description="Helical" evidence="7">
    <location>
        <begin position="595"/>
        <end position="613"/>
    </location>
</feature>
<feature type="transmembrane region" description="Helical" evidence="7">
    <location>
        <begin position="219"/>
        <end position="241"/>
    </location>
</feature>
<feature type="transmembrane region" description="Helical" evidence="7">
    <location>
        <begin position="17"/>
        <end position="35"/>
    </location>
</feature>
<evidence type="ECO:0000256" key="3">
    <source>
        <dbReference type="ARBA" id="ARBA00022475"/>
    </source>
</evidence>
<keyword evidence="3" id="KW-1003">Cell membrane</keyword>
<gene>
    <name evidence="9" type="primary">ydgH</name>
    <name evidence="9" type="ORF">Pr1d_10240</name>
</gene>
<keyword evidence="4 7" id="KW-0812">Transmembrane</keyword>
<dbReference type="Gene3D" id="1.20.1640.10">
    <property type="entry name" value="Multidrug efflux transporter AcrB transmembrane domain"/>
    <property type="match status" value="2"/>
</dbReference>
<dbReference type="Proteomes" id="UP000323917">
    <property type="component" value="Chromosome"/>
</dbReference>
<evidence type="ECO:0000259" key="8">
    <source>
        <dbReference type="Pfam" id="PF03176"/>
    </source>
</evidence>
<reference evidence="9 10" key="1">
    <citation type="submission" date="2019-08" db="EMBL/GenBank/DDBJ databases">
        <title>Deep-cultivation of Planctomycetes and their phenomic and genomic characterization uncovers novel biology.</title>
        <authorList>
            <person name="Wiegand S."/>
            <person name="Jogler M."/>
            <person name="Boedeker C."/>
            <person name="Pinto D."/>
            <person name="Vollmers J."/>
            <person name="Rivas-Marin E."/>
            <person name="Kohn T."/>
            <person name="Peeters S.H."/>
            <person name="Heuer A."/>
            <person name="Rast P."/>
            <person name="Oberbeckmann S."/>
            <person name="Bunk B."/>
            <person name="Jeske O."/>
            <person name="Meyerdierks A."/>
            <person name="Storesund J.E."/>
            <person name="Kallscheuer N."/>
            <person name="Luecker S."/>
            <person name="Lage O.M."/>
            <person name="Pohl T."/>
            <person name="Merkel B.J."/>
            <person name="Hornburger P."/>
            <person name="Mueller R.-W."/>
            <person name="Bruemmer F."/>
            <person name="Labrenz M."/>
            <person name="Spormann A.M."/>
            <person name="Op den Camp H."/>
            <person name="Overmann J."/>
            <person name="Amann R."/>
            <person name="Jetten M.S.M."/>
            <person name="Mascher T."/>
            <person name="Medema M.H."/>
            <person name="Devos D.P."/>
            <person name="Kaster A.-K."/>
            <person name="Ovreas L."/>
            <person name="Rohde M."/>
            <person name="Galperin M.Y."/>
            <person name="Jogler C."/>
        </authorList>
    </citation>
    <scope>NUCLEOTIDE SEQUENCE [LARGE SCALE GENOMIC DNA]</scope>
    <source>
        <strain evidence="9 10">Pr1d</strain>
    </source>
</reference>
<evidence type="ECO:0000313" key="9">
    <source>
        <dbReference type="EMBL" id="QEG33754.1"/>
    </source>
</evidence>
<feature type="domain" description="Membrane transport protein MMPL" evidence="8">
    <location>
        <begin position="51"/>
        <end position="393"/>
    </location>
</feature>
<feature type="transmembrane region" description="Helical" evidence="7">
    <location>
        <begin position="303"/>
        <end position="323"/>
    </location>
</feature>
<dbReference type="PROSITE" id="PS51257">
    <property type="entry name" value="PROKAR_LIPOPROTEIN"/>
    <property type="match status" value="1"/>
</dbReference>
<keyword evidence="6 7" id="KW-0472">Membrane</keyword>
<feature type="transmembrane region" description="Helical" evidence="7">
    <location>
        <begin position="261"/>
        <end position="282"/>
    </location>
</feature>
<evidence type="ECO:0000256" key="7">
    <source>
        <dbReference type="SAM" id="Phobius"/>
    </source>
</evidence>
<protein>
    <submittedName>
        <fullName evidence="9">Membrane protein YdgH</fullName>
    </submittedName>
</protein>
<dbReference type="OrthoDB" id="9782006at2"/>
<feature type="transmembrane region" description="Helical" evidence="7">
    <location>
        <begin position="195"/>
        <end position="212"/>
    </location>
</feature>
<feature type="transmembrane region" description="Helical" evidence="7">
    <location>
        <begin position="392"/>
        <end position="410"/>
    </location>
</feature>